<sequence length="388" mass="43770">MCFLYRTPPYKLFLPFVSKTSCVNPKTILKLYSSNIPKKPTEPPFNHDLSTLEASTFDSSTESLDLNKDTENPTSINSDSLLESVSSHESNQESVPENIIISDFEKESQSLDYSDSRSSIPPKSTNEFHLDPKKLAESKVLQNSEDNTIDNSKGPLNIFDVDQLLSFSVQSPNRLSSPSSLDNPSLFNSVEHNPQTQTSATVNEPKKYTILDKIVLNKDNEQLNLSEISMISNMSQLSEFVQKKMFPPSPSKSKSLDHHTLLGQKKISRRLILTSNIAAKAVSTARQMKCIHIIYYIYNKLSMLPLEKKLDVFDSDSYFEFIKSSWELTNDLDMVINFLSESIVSGIVFNEPFIDLLISISAEIQDKDAILPSHQKLKILIDKARLSM</sequence>
<feature type="region of interest" description="Disordered" evidence="1">
    <location>
        <begin position="60"/>
        <end position="99"/>
    </location>
</feature>
<evidence type="ECO:0000313" key="3">
    <source>
        <dbReference type="EMBL" id="PVV02322.1"/>
    </source>
</evidence>
<feature type="region of interest" description="Disordered" evidence="1">
    <location>
        <begin position="111"/>
        <end position="132"/>
    </location>
</feature>
<accession>A0A2T9ZCN3</accession>
<organism evidence="3 4">
    <name type="scientific">Smittium megazygosporum</name>
    <dbReference type="NCBI Taxonomy" id="133381"/>
    <lineage>
        <taxon>Eukaryota</taxon>
        <taxon>Fungi</taxon>
        <taxon>Fungi incertae sedis</taxon>
        <taxon>Zoopagomycota</taxon>
        <taxon>Kickxellomycotina</taxon>
        <taxon>Harpellomycetes</taxon>
        <taxon>Harpellales</taxon>
        <taxon>Legeriomycetaceae</taxon>
        <taxon>Smittium</taxon>
    </lineage>
</organism>
<evidence type="ECO:0000313" key="4">
    <source>
        <dbReference type="Proteomes" id="UP000245609"/>
    </source>
</evidence>
<protein>
    <recommendedName>
        <fullName evidence="2">Mtf2-like C-terminal domain-containing protein</fullName>
    </recommendedName>
</protein>
<feature type="compositionally biased region" description="Polar residues" evidence="1">
    <location>
        <begin position="72"/>
        <end position="95"/>
    </location>
</feature>
<comment type="caution">
    <text evidence="3">The sequence shown here is derived from an EMBL/GenBank/DDBJ whole genome shotgun (WGS) entry which is preliminary data.</text>
</comment>
<dbReference type="Pfam" id="PF19189">
    <property type="entry name" value="Mtf2"/>
    <property type="match status" value="1"/>
</dbReference>
<dbReference type="InterPro" id="IPR043837">
    <property type="entry name" value="Mtf2-like_C"/>
</dbReference>
<keyword evidence="4" id="KW-1185">Reference proteome</keyword>
<gene>
    <name evidence="3" type="ORF">BB560_003228</name>
</gene>
<dbReference type="AlphaFoldDB" id="A0A2T9ZCN3"/>
<dbReference type="GO" id="GO:0005739">
    <property type="term" value="C:mitochondrion"/>
    <property type="evidence" value="ECO:0007669"/>
    <property type="project" value="InterPro"/>
</dbReference>
<evidence type="ECO:0000259" key="2">
    <source>
        <dbReference type="Pfam" id="PF19189"/>
    </source>
</evidence>
<feature type="domain" description="Mtf2-like C-terminal" evidence="2">
    <location>
        <begin position="225"/>
        <end position="366"/>
    </location>
</feature>
<reference evidence="3 4" key="1">
    <citation type="journal article" date="2018" name="MBio">
        <title>Comparative Genomics Reveals the Core Gene Toolbox for the Fungus-Insect Symbiosis.</title>
        <authorList>
            <person name="Wang Y."/>
            <person name="Stata M."/>
            <person name="Wang W."/>
            <person name="Stajich J.E."/>
            <person name="White M.M."/>
            <person name="Moncalvo J.M."/>
        </authorList>
    </citation>
    <scope>NUCLEOTIDE SEQUENCE [LARGE SCALE GENOMIC DNA]</scope>
    <source>
        <strain evidence="3 4">SC-DP-2</strain>
    </source>
</reference>
<dbReference type="Proteomes" id="UP000245609">
    <property type="component" value="Unassembled WGS sequence"/>
</dbReference>
<evidence type="ECO:0000256" key="1">
    <source>
        <dbReference type="SAM" id="MobiDB-lite"/>
    </source>
</evidence>
<proteinExistence type="predicted"/>
<dbReference type="EMBL" id="MBFS01000512">
    <property type="protein sequence ID" value="PVV02322.1"/>
    <property type="molecule type" value="Genomic_DNA"/>
</dbReference>
<name>A0A2T9ZCN3_9FUNG</name>